<evidence type="ECO:0000256" key="2">
    <source>
        <dbReference type="ARBA" id="ARBA00022692"/>
    </source>
</evidence>
<dbReference type="EMBL" id="QYTW02000012">
    <property type="protein sequence ID" value="RST59256.1"/>
    <property type="molecule type" value="Genomic_DNA"/>
</dbReference>
<keyword evidence="2 5" id="KW-0812">Transmembrane</keyword>
<reference evidence="7 8" key="1">
    <citation type="submission" date="2018-12" db="EMBL/GenBank/DDBJ databases">
        <authorList>
            <person name="Sun L."/>
            <person name="Chen Z."/>
        </authorList>
    </citation>
    <scope>NUCLEOTIDE SEQUENCE [LARGE SCALE GENOMIC DNA]</scope>
    <source>
        <strain evidence="7 8">LMG 29736</strain>
    </source>
</reference>
<feature type="transmembrane region" description="Helical" evidence="5">
    <location>
        <begin position="73"/>
        <end position="91"/>
    </location>
</feature>
<evidence type="ECO:0000256" key="4">
    <source>
        <dbReference type="ARBA" id="ARBA00023136"/>
    </source>
</evidence>
<evidence type="ECO:0000259" key="6">
    <source>
        <dbReference type="Pfam" id="PF01578"/>
    </source>
</evidence>
<dbReference type="InterPro" id="IPR045062">
    <property type="entry name" value="Cyt_c_biogenesis_CcsA/CcmC"/>
</dbReference>
<dbReference type="Proteomes" id="UP000287296">
    <property type="component" value="Unassembled WGS sequence"/>
</dbReference>
<keyword evidence="4 5" id="KW-0472">Membrane</keyword>
<feature type="transmembrane region" description="Helical" evidence="5">
    <location>
        <begin position="6"/>
        <end position="26"/>
    </location>
</feature>
<dbReference type="GO" id="GO:0005886">
    <property type="term" value="C:plasma membrane"/>
    <property type="evidence" value="ECO:0007669"/>
    <property type="project" value="TreeGrafter"/>
</dbReference>
<evidence type="ECO:0000313" key="7">
    <source>
        <dbReference type="EMBL" id="RST59256.1"/>
    </source>
</evidence>
<evidence type="ECO:0000256" key="3">
    <source>
        <dbReference type="ARBA" id="ARBA00022989"/>
    </source>
</evidence>
<evidence type="ECO:0000313" key="8">
    <source>
        <dbReference type="Proteomes" id="UP000287296"/>
    </source>
</evidence>
<gene>
    <name evidence="7" type="ORF">D5F11_012925</name>
</gene>
<feature type="transmembrane region" description="Helical" evidence="5">
    <location>
        <begin position="220"/>
        <end position="238"/>
    </location>
</feature>
<keyword evidence="3 5" id="KW-1133">Transmembrane helix</keyword>
<feature type="transmembrane region" description="Helical" evidence="5">
    <location>
        <begin position="38"/>
        <end position="58"/>
    </location>
</feature>
<comment type="subcellular location">
    <subcellularLocation>
        <location evidence="1">Membrane</location>
        <topology evidence="1">Multi-pass membrane protein</topology>
    </subcellularLocation>
</comment>
<proteinExistence type="predicted"/>
<dbReference type="PANTHER" id="PTHR30071:SF15">
    <property type="entry name" value="PROTEIN HEMX"/>
    <property type="match status" value="1"/>
</dbReference>
<feature type="transmembrane region" description="Helical" evidence="5">
    <location>
        <begin position="247"/>
        <end position="268"/>
    </location>
</feature>
<comment type="caution">
    <text evidence="7">The sequence shown here is derived from an EMBL/GenBank/DDBJ whole genome shotgun (WGS) entry which is preliminary data.</text>
</comment>
<feature type="domain" description="Cytochrome c assembly protein" evidence="6">
    <location>
        <begin position="68"/>
        <end position="266"/>
    </location>
</feature>
<dbReference type="Pfam" id="PF01578">
    <property type="entry name" value="Cytochrom_C_asm"/>
    <property type="match status" value="1"/>
</dbReference>
<accession>A0A429X747</accession>
<protein>
    <submittedName>
        <fullName evidence="7">Cytochrome C assembly protein</fullName>
    </submittedName>
</protein>
<dbReference type="RefSeq" id="WP_120116265.1">
    <property type="nucleotide sequence ID" value="NZ_BORI01000003.1"/>
</dbReference>
<evidence type="ECO:0000256" key="5">
    <source>
        <dbReference type="SAM" id="Phobius"/>
    </source>
</evidence>
<dbReference type="AlphaFoldDB" id="A0A429X747"/>
<dbReference type="InterPro" id="IPR002541">
    <property type="entry name" value="Cyt_c_assembly"/>
</dbReference>
<evidence type="ECO:0000256" key="1">
    <source>
        <dbReference type="ARBA" id="ARBA00004141"/>
    </source>
</evidence>
<dbReference type="PANTHER" id="PTHR30071">
    <property type="entry name" value="HEME EXPORTER PROTEIN C"/>
    <property type="match status" value="1"/>
</dbReference>
<feature type="transmembrane region" description="Helical" evidence="5">
    <location>
        <begin position="98"/>
        <end position="116"/>
    </location>
</feature>
<feature type="transmembrane region" description="Helical" evidence="5">
    <location>
        <begin position="131"/>
        <end position="162"/>
    </location>
</feature>
<dbReference type="GO" id="GO:0020037">
    <property type="term" value="F:heme binding"/>
    <property type="evidence" value="ECO:0007669"/>
    <property type="project" value="InterPro"/>
</dbReference>
<name>A0A429X747_SIMTE</name>
<organism evidence="7 8">
    <name type="scientific">Siminovitchia terrae</name>
    <name type="common">Bacillus terrae</name>
    <dbReference type="NCBI Taxonomy" id="1914933"/>
    <lineage>
        <taxon>Bacteria</taxon>
        <taxon>Bacillati</taxon>
        <taxon>Bacillota</taxon>
        <taxon>Bacilli</taxon>
        <taxon>Bacillales</taxon>
        <taxon>Bacillaceae</taxon>
        <taxon>Siminovitchia</taxon>
    </lineage>
</organism>
<dbReference type="OrthoDB" id="2417400at2"/>
<feature type="transmembrane region" description="Helical" evidence="5">
    <location>
        <begin position="183"/>
        <end position="208"/>
    </location>
</feature>
<sequence>MFDLVLARLPELIIVIYALSILLYFIDFVDHNRKANIFAFRLLLIVWAFQTIFLFMYMLNTGRFPVLTLFEGLYFYTWVLITISLFIHHIFKVDFTVFFINLIGFCFMAIHAFAPIQRSFVTAEQLMSELLLIHITIAILSYGAFSASFVFSSLYLFQFKLLKEKRWKKKLWRLADLAKLEKASFVLNTIGFPMLLLSLILGLRWAVIKLPVFHWYDPKIIGSFFLLIIYGFLLYAFVKRVIFGRKLALWNTMAFLFVLVNFFLISRISKFHFWFS</sequence>
<dbReference type="GO" id="GO:0017004">
    <property type="term" value="P:cytochrome complex assembly"/>
    <property type="evidence" value="ECO:0007669"/>
    <property type="project" value="InterPro"/>
</dbReference>